<evidence type="ECO:0000313" key="1">
    <source>
        <dbReference type="EMBL" id="MBP1889912.1"/>
    </source>
</evidence>
<dbReference type="EMBL" id="JAGGJZ010000003">
    <property type="protein sequence ID" value="MBP1889912.1"/>
    <property type="molecule type" value="Genomic_DNA"/>
</dbReference>
<sequence length="304" mass="35253">MNFLLYLDELLVTGLSSVIAEGYIEVLTRKRVWDRALLGRFNIENKETNYWEDRYSKDKREGYKNYIDSDANTYTCGIDNNKTFEGKGCIRLEEEEKKIYTMFSFHKNIMLGLENKGKVKSTNDICSGNVQEGDYVKLKGFLCSESLNSYIDSLKSIIDCFGYDKLNKLREDNCIMDFSVIDKLLVEIQSKLHLNDTSDLILKCGNRELVITINNNYFLNNHTNKYDHIDCSCNIFGKVVKKCCSNDDIHFLRKTGQKDFYEEMLNKCIPAFDCLNKIGIKPPICPRTKIINNPYQIIPISIYI</sequence>
<accession>A0ABS4F0Z0</accession>
<organism evidence="1 2">
    <name type="scientific">Clostridium moniliforme</name>
    <dbReference type="NCBI Taxonomy" id="39489"/>
    <lineage>
        <taxon>Bacteria</taxon>
        <taxon>Bacillati</taxon>
        <taxon>Bacillota</taxon>
        <taxon>Clostridia</taxon>
        <taxon>Eubacteriales</taxon>
        <taxon>Clostridiaceae</taxon>
        <taxon>Clostridium</taxon>
    </lineage>
</organism>
<keyword evidence="2" id="KW-1185">Reference proteome</keyword>
<evidence type="ECO:0000313" key="2">
    <source>
        <dbReference type="Proteomes" id="UP000783390"/>
    </source>
</evidence>
<comment type="caution">
    <text evidence="1">The sequence shown here is derived from an EMBL/GenBank/DDBJ whole genome shotgun (WGS) entry which is preliminary data.</text>
</comment>
<gene>
    <name evidence="1" type="ORF">J2Z53_001495</name>
</gene>
<dbReference type="RefSeq" id="WP_209796793.1">
    <property type="nucleotide sequence ID" value="NZ_JAGGJZ010000003.1"/>
</dbReference>
<dbReference type="Proteomes" id="UP000783390">
    <property type="component" value="Unassembled WGS sequence"/>
</dbReference>
<protein>
    <submittedName>
        <fullName evidence="1">Uncharacterized protein</fullName>
    </submittedName>
</protein>
<reference evidence="1 2" key="1">
    <citation type="submission" date="2021-03" db="EMBL/GenBank/DDBJ databases">
        <title>Genomic Encyclopedia of Type Strains, Phase IV (KMG-IV): sequencing the most valuable type-strain genomes for metagenomic binning, comparative biology and taxonomic classification.</title>
        <authorList>
            <person name="Goeker M."/>
        </authorList>
    </citation>
    <scope>NUCLEOTIDE SEQUENCE [LARGE SCALE GENOMIC DNA]</scope>
    <source>
        <strain evidence="1 2">DSM 3984</strain>
    </source>
</reference>
<proteinExistence type="predicted"/>
<name>A0ABS4F0Z0_9CLOT</name>